<accession>A0ABD2Q5P6</accession>
<evidence type="ECO:0000313" key="2">
    <source>
        <dbReference type="Proteomes" id="UP001626550"/>
    </source>
</evidence>
<name>A0ABD2Q5P6_9PLAT</name>
<reference evidence="1 2" key="1">
    <citation type="submission" date="2024-11" db="EMBL/GenBank/DDBJ databases">
        <title>Adaptive evolution of stress response genes in parasites aligns with host niche diversity.</title>
        <authorList>
            <person name="Hahn C."/>
            <person name="Resl P."/>
        </authorList>
    </citation>
    <scope>NUCLEOTIDE SEQUENCE [LARGE SCALE GENOMIC DNA]</scope>
    <source>
        <strain evidence="1">EGGRZ-B1_66</strain>
        <tissue evidence="1">Body</tissue>
    </source>
</reference>
<dbReference type="Proteomes" id="UP001626550">
    <property type="component" value="Unassembled WGS sequence"/>
</dbReference>
<gene>
    <name evidence="1" type="ORF">Ciccas_007870</name>
</gene>
<dbReference type="EMBL" id="JBJKFK010001279">
    <property type="protein sequence ID" value="KAL3313521.1"/>
    <property type="molecule type" value="Genomic_DNA"/>
</dbReference>
<evidence type="ECO:0000313" key="1">
    <source>
        <dbReference type="EMBL" id="KAL3313521.1"/>
    </source>
</evidence>
<comment type="caution">
    <text evidence="1">The sequence shown here is derived from an EMBL/GenBank/DDBJ whole genome shotgun (WGS) entry which is preliminary data.</text>
</comment>
<proteinExistence type="predicted"/>
<keyword evidence="2" id="KW-1185">Reference proteome</keyword>
<sequence>MFKDSRSELLEVLVMSELFSVDIVKNCEFIPNPNEPEHEFMHEEFIRYLLDQVTTHIDFLQSWNLARTLFHILESILEAIEKEGEVITKLVYSLVSYIVHILCAHKLAYEKDLTWILQKAKSDIMDRCVLMSVENKEIFVNLSDEQMRIVNDCLQLILQSQEKLDNNLMAFIKATCERSYDVGGEDLDTKAITTKLLVRLVEIARSVPVSSRSECLNQCLEQCGDIEKSNAVTIGNEQSLLLMVKRVNMKNLEKVQNFMKSMKVDQNIFDLAKGKIDNVLKSFAKSKEEDPLEQLEAGSGDDVDY</sequence>
<organism evidence="1 2">
    <name type="scientific">Cichlidogyrus casuarinus</name>
    <dbReference type="NCBI Taxonomy" id="1844966"/>
    <lineage>
        <taxon>Eukaryota</taxon>
        <taxon>Metazoa</taxon>
        <taxon>Spiralia</taxon>
        <taxon>Lophotrochozoa</taxon>
        <taxon>Platyhelminthes</taxon>
        <taxon>Monogenea</taxon>
        <taxon>Monopisthocotylea</taxon>
        <taxon>Dactylogyridea</taxon>
        <taxon>Ancyrocephalidae</taxon>
        <taxon>Cichlidogyrus</taxon>
    </lineage>
</organism>
<dbReference type="AlphaFoldDB" id="A0ABD2Q5P6"/>
<protein>
    <submittedName>
        <fullName evidence="1">Uncharacterized protein</fullName>
    </submittedName>
</protein>